<reference evidence="2 3" key="1">
    <citation type="journal article" date="2014" name="Am. J. Bot.">
        <title>Genome assembly and annotation for red clover (Trifolium pratense; Fabaceae).</title>
        <authorList>
            <person name="Istvanek J."/>
            <person name="Jaros M."/>
            <person name="Krenek A."/>
            <person name="Repkova J."/>
        </authorList>
    </citation>
    <scope>NUCLEOTIDE SEQUENCE [LARGE SCALE GENOMIC DNA]</scope>
    <source>
        <strain evidence="3">cv. Tatra</strain>
        <tissue evidence="2">Young leaves</tissue>
    </source>
</reference>
<dbReference type="Proteomes" id="UP000236291">
    <property type="component" value="Unassembled WGS sequence"/>
</dbReference>
<feature type="non-terminal residue" evidence="2">
    <location>
        <position position="218"/>
    </location>
</feature>
<evidence type="ECO:0000313" key="2">
    <source>
        <dbReference type="EMBL" id="PNX54847.1"/>
    </source>
</evidence>
<evidence type="ECO:0000313" key="3">
    <source>
        <dbReference type="Proteomes" id="UP000236291"/>
    </source>
</evidence>
<protein>
    <submittedName>
        <fullName evidence="2">F-box protein</fullName>
    </submittedName>
</protein>
<reference evidence="2 3" key="2">
    <citation type="journal article" date="2017" name="Front. Plant Sci.">
        <title>Gene Classification and Mining of Molecular Markers Useful in Red Clover (Trifolium pratense) Breeding.</title>
        <authorList>
            <person name="Istvanek J."/>
            <person name="Dluhosova J."/>
            <person name="Dluhos P."/>
            <person name="Patkova L."/>
            <person name="Nedelnik J."/>
            <person name="Repkova J."/>
        </authorList>
    </citation>
    <scope>NUCLEOTIDE SEQUENCE [LARGE SCALE GENOMIC DNA]</scope>
    <source>
        <strain evidence="3">cv. Tatra</strain>
        <tissue evidence="2">Young leaves</tissue>
    </source>
</reference>
<dbReference type="PANTHER" id="PTHR47123:SF15">
    <property type="entry name" value="F-BOX PROTEIN SKIP23"/>
    <property type="match status" value="1"/>
</dbReference>
<dbReference type="InterPro" id="IPR005174">
    <property type="entry name" value="KIB1-4_b-propeller"/>
</dbReference>
<accession>A0A2K3JLE1</accession>
<organism evidence="2 3">
    <name type="scientific">Trifolium pratense</name>
    <name type="common">Red clover</name>
    <dbReference type="NCBI Taxonomy" id="57577"/>
    <lineage>
        <taxon>Eukaryota</taxon>
        <taxon>Viridiplantae</taxon>
        <taxon>Streptophyta</taxon>
        <taxon>Embryophyta</taxon>
        <taxon>Tracheophyta</taxon>
        <taxon>Spermatophyta</taxon>
        <taxon>Magnoliopsida</taxon>
        <taxon>eudicotyledons</taxon>
        <taxon>Gunneridae</taxon>
        <taxon>Pentapetalae</taxon>
        <taxon>rosids</taxon>
        <taxon>fabids</taxon>
        <taxon>Fabales</taxon>
        <taxon>Fabaceae</taxon>
        <taxon>Papilionoideae</taxon>
        <taxon>50 kb inversion clade</taxon>
        <taxon>NPAAA clade</taxon>
        <taxon>Hologalegina</taxon>
        <taxon>IRL clade</taxon>
        <taxon>Trifolieae</taxon>
        <taxon>Trifolium</taxon>
    </lineage>
</organism>
<name>A0A2K3JLE1_TRIPR</name>
<comment type="caution">
    <text evidence="2">The sequence shown here is derived from an EMBL/GenBank/DDBJ whole genome shotgun (WGS) entry which is preliminary data.</text>
</comment>
<proteinExistence type="predicted"/>
<dbReference type="Pfam" id="PF03478">
    <property type="entry name" value="Beta-prop_KIB1-4"/>
    <property type="match status" value="1"/>
</dbReference>
<dbReference type="PANTHER" id="PTHR47123">
    <property type="entry name" value="F-BOX PROTEIN SKIP23"/>
    <property type="match status" value="1"/>
</dbReference>
<evidence type="ECO:0000259" key="1">
    <source>
        <dbReference type="Pfam" id="PF03478"/>
    </source>
</evidence>
<dbReference type="AlphaFoldDB" id="A0A2K3JLE1"/>
<gene>
    <name evidence="2" type="ORF">L195_g048469</name>
</gene>
<dbReference type="EMBL" id="ASHM01069364">
    <property type="protein sequence ID" value="PNX54847.1"/>
    <property type="molecule type" value="Genomic_DNA"/>
</dbReference>
<dbReference type="InterPro" id="IPR051304">
    <property type="entry name" value="SCF_F-box_domain"/>
</dbReference>
<sequence length="218" mass="25217">MKQLIDFLQLPVIHLGHLFYIYGPRLHYRKIVTTMCEVGQPVAVMTYNFDVPYIFQWRPCVADKHGHTFMIGDNSNVCLLANPEFGGNVKFLVESECELLLVDCYGIDIGAADKDIRFDVFMLDEKEKNWVKLTTLGDRVLFVNQNCSFSASASDLHVANGSCIIYTSRSDFQNVDTIESRMRIFHLDNGRVSRLSRYPDYIKLFWPPPKWILELHNK</sequence>
<dbReference type="ExpressionAtlas" id="A0A2K3JLE1">
    <property type="expression patterns" value="baseline"/>
</dbReference>
<feature type="domain" description="KIB1-4 beta-propeller" evidence="1">
    <location>
        <begin position="65"/>
        <end position="171"/>
    </location>
</feature>